<evidence type="ECO:0000256" key="1">
    <source>
        <dbReference type="SAM" id="MobiDB-lite"/>
    </source>
</evidence>
<dbReference type="InterPro" id="IPR008949">
    <property type="entry name" value="Isoprenoid_synthase_dom_sf"/>
</dbReference>
<keyword evidence="3" id="KW-1185">Reference proteome</keyword>
<dbReference type="AlphaFoldDB" id="A0AAN6N4H9"/>
<dbReference type="SUPFAM" id="SSF48576">
    <property type="entry name" value="Terpenoid synthases"/>
    <property type="match status" value="1"/>
</dbReference>
<organism evidence="2 3">
    <name type="scientific">Diplogelasinospora grovesii</name>
    <dbReference type="NCBI Taxonomy" id="303347"/>
    <lineage>
        <taxon>Eukaryota</taxon>
        <taxon>Fungi</taxon>
        <taxon>Dikarya</taxon>
        <taxon>Ascomycota</taxon>
        <taxon>Pezizomycotina</taxon>
        <taxon>Sordariomycetes</taxon>
        <taxon>Sordariomycetidae</taxon>
        <taxon>Sordariales</taxon>
        <taxon>Diplogelasinosporaceae</taxon>
        <taxon>Diplogelasinospora</taxon>
    </lineage>
</organism>
<evidence type="ECO:0000313" key="3">
    <source>
        <dbReference type="Proteomes" id="UP001303473"/>
    </source>
</evidence>
<gene>
    <name evidence="2" type="ORF">QBC46DRAFT_438683</name>
</gene>
<accession>A0AAN6N4H9</accession>
<feature type="region of interest" description="Disordered" evidence="1">
    <location>
        <begin position="1"/>
        <end position="25"/>
    </location>
</feature>
<comment type="caution">
    <text evidence="2">The sequence shown here is derived from an EMBL/GenBank/DDBJ whole genome shotgun (WGS) entry which is preliminary data.</text>
</comment>
<protein>
    <recommendedName>
        <fullName evidence="4">Terpene synthase</fullName>
    </recommendedName>
</protein>
<dbReference type="Pfam" id="PF19086">
    <property type="entry name" value="Terpene_syn_C_2"/>
    <property type="match status" value="1"/>
</dbReference>
<evidence type="ECO:0008006" key="4">
    <source>
        <dbReference type="Google" id="ProtNLM"/>
    </source>
</evidence>
<reference evidence="3" key="1">
    <citation type="journal article" date="2023" name="Mol. Phylogenet. Evol.">
        <title>Genome-scale phylogeny and comparative genomics of the fungal order Sordariales.</title>
        <authorList>
            <person name="Hensen N."/>
            <person name="Bonometti L."/>
            <person name="Westerberg I."/>
            <person name="Brannstrom I.O."/>
            <person name="Guillou S."/>
            <person name="Cros-Aarteil S."/>
            <person name="Calhoun S."/>
            <person name="Haridas S."/>
            <person name="Kuo A."/>
            <person name="Mondo S."/>
            <person name="Pangilinan J."/>
            <person name="Riley R."/>
            <person name="LaButti K."/>
            <person name="Andreopoulos B."/>
            <person name="Lipzen A."/>
            <person name="Chen C."/>
            <person name="Yan M."/>
            <person name="Daum C."/>
            <person name="Ng V."/>
            <person name="Clum A."/>
            <person name="Steindorff A."/>
            <person name="Ohm R.A."/>
            <person name="Martin F."/>
            <person name="Silar P."/>
            <person name="Natvig D.O."/>
            <person name="Lalanne C."/>
            <person name="Gautier V."/>
            <person name="Ament-Velasquez S.L."/>
            <person name="Kruys A."/>
            <person name="Hutchinson M.I."/>
            <person name="Powell A.J."/>
            <person name="Barry K."/>
            <person name="Miller A.N."/>
            <person name="Grigoriev I.V."/>
            <person name="Debuchy R."/>
            <person name="Gladieux P."/>
            <person name="Hiltunen Thoren M."/>
            <person name="Johannesson H."/>
        </authorList>
    </citation>
    <scope>NUCLEOTIDE SEQUENCE [LARGE SCALE GENOMIC DNA]</scope>
    <source>
        <strain evidence="3">CBS 340.73</strain>
    </source>
</reference>
<sequence>MAEPPSPRTYFNNDGPCGSKSSKSVPQTNFDPHYNFAREIKWKIIHVPSLVAIMAGWPRPDNLQHLGRLRSAINVLVELYVRDPDKCEKTKNYDLASYDTMIFPQTDDYDILYTASLLTLWLCLWEDYIDGNEDLVNDYEGAGALRARGLVHVRYCLGLGEVEQVVFPNPMGPMVVFEEFGKGAVARLSKREADQSRRLGGFIPIPEDYMEGRIVLTAVFPVFHTLNLFLDAPLPSWIMESPLMADVWKDVSFLVAAATDIMSLKKEPHRDCTMNIVPLLQRSGIGWDDIIPRLVDDMTICRKRIDDTADRFLQLAADDELTRRRLQKYIEGIKSICLGSIANLYHTKRYGLDLSGREDETCNIPL</sequence>
<proteinExistence type="predicted"/>
<evidence type="ECO:0000313" key="2">
    <source>
        <dbReference type="EMBL" id="KAK3939025.1"/>
    </source>
</evidence>
<dbReference type="Gene3D" id="1.10.600.10">
    <property type="entry name" value="Farnesyl Diphosphate Synthase"/>
    <property type="match status" value="1"/>
</dbReference>
<dbReference type="EMBL" id="MU853818">
    <property type="protein sequence ID" value="KAK3939025.1"/>
    <property type="molecule type" value="Genomic_DNA"/>
</dbReference>
<dbReference type="Proteomes" id="UP001303473">
    <property type="component" value="Unassembled WGS sequence"/>
</dbReference>
<name>A0AAN6N4H9_9PEZI</name>